<proteinExistence type="inferred from homology"/>
<dbReference type="AlphaFoldDB" id="A0A381PN34"/>
<accession>A0A381PN34</accession>
<evidence type="ECO:0000256" key="1">
    <source>
        <dbReference type="ARBA" id="ARBA00001933"/>
    </source>
</evidence>
<dbReference type="NCBIfam" id="TIGR04350">
    <property type="entry name" value="C_S_lyase_PatB"/>
    <property type="match status" value="1"/>
</dbReference>
<comment type="cofactor">
    <cofactor evidence="1">
        <name>pyridoxal 5'-phosphate</name>
        <dbReference type="ChEBI" id="CHEBI:597326"/>
    </cofactor>
</comment>
<dbReference type="InterPro" id="IPR015424">
    <property type="entry name" value="PyrdxlP-dep_Trfase"/>
</dbReference>
<dbReference type="GO" id="GO:0047804">
    <property type="term" value="F:cysteine-S-conjugate beta-lyase activity"/>
    <property type="evidence" value="ECO:0007669"/>
    <property type="project" value="UniProtKB-EC"/>
</dbReference>
<dbReference type="Gene3D" id="3.40.640.10">
    <property type="entry name" value="Type I PLP-dependent aspartate aminotransferase-like (Major domain)"/>
    <property type="match status" value="1"/>
</dbReference>
<keyword evidence="4" id="KW-0456">Lyase</keyword>
<dbReference type="Pfam" id="PF00155">
    <property type="entry name" value="Aminotran_1_2"/>
    <property type="match status" value="1"/>
</dbReference>
<gene>
    <name evidence="7" type="ORF">METZ01_LOCUS20391</name>
</gene>
<dbReference type="EMBL" id="UINC01001015">
    <property type="protein sequence ID" value="SUZ67537.1"/>
    <property type="molecule type" value="Genomic_DNA"/>
</dbReference>
<protein>
    <recommendedName>
        <fullName evidence="2">cysteine-S-conjugate beta-lyase</fullName>
        <ecNumber evidence="2">4.4.1.13</ecNumber>
    </recommendedName>
</protein>
<feature type="non-terminal residue" evidence="7">
    <location>
        <position position="375"/>
    </location>
</feature>
<dbReference type="PANTHER" id="PTHR43525:SF2">
    <property type="entry name" value="CYSTATHIONINE BETA-LYASE-RELATED"/>
    <property type="match status" value="1"/>
</dbReference>
<feature type="domain" description="Aminotransferase class I/classII large" evidence="6">
    <location>
        <begin position="79"/>
        <end position="372"/>
    </location>
</feature>
<organism evidence="7">
    <name type="scientific">marine metagenome</name>
    <dbReference type="NCBI Taxonomy" id="408172"/>
    <lineage>
        <taxon>unclassified sequences</taxon>
        <taxon>metagenomes</taxon>
        <taxon>ecological metagenomes</taxon>
    </lineage>
</organism>
<dbReference type="EC" id="4.4.1.13" evidence="2"/>
<dbReference type="InterPro" id="IPR015422">
    <property type="entry name" value="PyrdxlP-dep_Trfase_small"/>
</dbReference>
<dbReference type="GO" id="GO:0030170">
    <property type="term" value="F:pyridoxal phosphate binding"/>
    <property type="evidence" value="ECO:0007669"/>
    <property type="project" value="InterPro"/>
</dbReference>
<dbReference type="Gene3D" id="3.90.1150.10">
    <property type="entry name" value="Aspartate Aminotransferase, domain 1"/>
    <property type="match status" value="1"/>
</dbReference>
<name>A0A381PN34_9ZZZZ</name>
<dbReference type="InterPro" id="IPR004839">
    <property type="entry name" value="Aminotransferase_I/II_large"/>
</dbReference>
<dbReference type="SUPFAM" id="SSF53383">
    <property type="entry name" value="PLP-dependent transferases"/>
    <property type="match status" value="1"/>
</dbReference>
<reference evidence="7" key="1">
    <citation type="submission" date="2018-05" db="EMBL/GenBank/DDBJ databases">
        <authorList>
            <person name="Lanie J.A."/>
            <person name="Ng W.-L."/>
            <person name="Kazmierczak K.M."/>
            <person name="Andrzejewski T.M."/>
            <person name="Davidsen T.M."/>
            <person name="Wayne K.J."/>
            <person name="Tettelin H."/>
            <person name="Glass J.I."/>
            <person name="Rusch D."/>
            <person name="Podicherti R."/>
            <person name="Tsui H.-C.T."/>
            <person name="Winkler M.E."/>
        </authorList>
    </citation>
    <scope>NUCLEOTIDE SEQUENCE</scope>
</reference>
<evidence type="ECO:0000256" key="2">
    <source>
        <dbReference type="ARBA" id="ARBA00012224"/>
    </source>
</evidence>
<evidence type="ECO:0000259" key="6">
    <source>
        <dbReference type="Pfam" id="PF00155"/>
    </source>
</evidence>
<evidence type="ECO:0000256" key="5">
    <source>
        <dbReference type="ARBA" id="ARBA00037974"/>
    </source>
</evidence>
<comment type="similarity">
    <text evidence="5">Belongs to the class-II pyridoxal-phosphate-dependent aminotransferase family. MalY/PatB cystathionine beta-lyase subfamily.</text>
</comment>
<evidence type="ECO:0000313" key="7">
    <source>
        <dbReference type="EMBL" id="SUZ67537.1"/>
    </source>
</evidence>
<sequence>MIFDLDLDRVRNRPGIKWERHGNDVLSAWVADMDVEVPHFITEAVVARIESGGLGYGFYDQPIPVLEAFKHRMKNAFDWEIQTDDVLRVHDVIQGLEWTIRTLTPAGSGIVVQTPVYPPFYSTIEASGRRWVANPLTATEDGWALDFDHLERVAADPEVSTLLLCHPHNPCGLVMTAEDLATIVDIAERYDLLVISDEIHCDLVYAPHRHVPVASVSELASQRTVTITAATKTFNMAGLRMAFVHTASERYGPPLSDISTRMIGGINGLGQVATVAGWEHGDEWISELVAGLDHNRHLLADLLSEHLPGVIYRLPQATYLSWLDCRNLELGDDPAEIFLSRSQVALNSGLDFGSEGVGHVRLNFATSPELLTMIV</sequence>
<dbReference type="InterPro" id="IPR027619">
    <property type="entry name" value="C-S_lyase_PatB-like"/>
</dbReference>
<dbReference type="InterPro" id="IPR051798">
    <property type="entry name" value="Class-II_PLP-Dep_Aminotrans"/>
</dbReference>
<evidence type="ECO:0000256" key="4">
    <source>
        <dbReference type="ARBA" id="ARBA00023239"/>
    </source>
</evidence>
<feature type="non-terminal residue" evidence="7">
    <location>
        <position position="1"/>
    </location>
</feature>
<dbReference type="InterPro" id="IPR015421">
    <property type="entry name" value="PyrdxlP-dep_Trfase_major"/>
</dbReference>
<dbReference type="PANTHER" id="PTHR43525">
    <property type="entry name" value="PROTEIN MALY"/>
    <property type="match status" value="1"/>
</dbReference>
<dbReference type="CDD" id="cd00609">
    <property type="entry name" value="AAT_like"/>
    <property type="match status" value="1"/>
</dbReference>
<keyword evidence="3" id="KW-0663">Pyridoxal phosphate</keyword>
<evidence type="ECO:0000256" key="3">
    <source>
        <dbReference type="ARBA" id="ARBA00022898"/>
    </source>
</evidence>